<evidence type="ECO:0000256" key="5">
    <source>
        <dbReference type="ARBA" id="ARBA00022737"/>
    </source>
</evidence>
<keyword evidence="10" id="KW-0175">Coiled coil</keyword>
<feature type="region of interest" description="Disordered" evidence="11">
    <location>
        <begin position="1"/>
        <end position="37"/>
    </location>
</feature>
<keyword evidence="9" id="KW-0472">Membrane</keyword>
<feature type="compositionally biased region" description="Low complexity" evidence="11">
    <location>
        <begin position="12"/>
        <end position="31"/>
    </location>
</feature>
<dbReference type="Gene3D" id="3.40.50.300">
    <property type="entry name" value="P-loop containing nucleotide triphosphate hydrolases"/>
    <property type="match status" value="3"/>
</dbReference>
<dbReference type="GO" id="GO:0005524">
    <property type="term" value="F:ATP binding"/>
    <property type="evidence" value="ECO:0007669"/>
    <property type="project" value="UniProtKB-KW"/>
</dbReference>
<protein>
    <submittedName>
        <fullName evidence="13">Suppressor of protein silencing 3</fullName>
    </submittedName>
</protein>
<evidence type="ECO:0000256" key="6">
    <source>
        <dbReference type="ARBA" id="ARBA00022741"/>
    </source>
</evidence>
<keyword evidence="14" id="KW-1185">Reference proteome</keyword>
<dbReference type="EMBL" id="VEPZ02001022">
    <property type="protein sequence ID" value="KAE8701519.1"/>
    <property type="molecule type" value="Genomic_DNA"/>
</dbReference>
<dbReference type="GO" id="GO:0016887">
    <property type="term" value="F:ATP hydrolysis activity"/>
    <property type="evidence" value="ECO:0007669"/>
    <property type="project" value="InterPro"/>
</dbReference>
<dbReference type="InterPro" id="IPR034003">
    <property type="entry name" value="ABCG_PDR_2"/>
</dbReference>
<dbReference type="InterPro" id="IPR027417">
    <property type="entry name" value="P-loop_NTPase"/>
</dbReference>
<keyword evidence="5" id="KW-0677">Repeat</keyword>
<dbReference type="PROSITE" id="PS50893">
    <property type="entry name" value="ABC_TRANSPORTER_2"/>
    <property type="match status" value="2"/>
</dbReference>
<keyword evidence="7" id="KW-0067">ATP-binding</keyword>
<dbReference type="InterPro" id="IPR003439">
    <property type="entry name" value="ABC_transporter-like_ATP-bd"/>
</dbReference>
<evidence type="ECO:0000256" key="11">
    <source>
        <dbReference type="SAM" id="MobiDB-lite"/>
    </source>
</evidence>
<evidence type="ECO:0000256" key="2">
    <source>
        <dbReference type="ARBA" id="ARBA00006012"/>
    </source>
</evidence>
<evidence type="ECO:0000313" key="14">
    <source>
        <dbReference type="Proteomes" id="UP000436088"/>
    </source>
</evidence>
<evidence type="ECO:0000256" key="3">
    <source>
        <dbReference type="ARBA" id="ARBA00022448"/>
    </source>
</evidence>
<evidence type="ECO:0000256" key="7">
    <source>
        <dbReference type="ARBA" id="ARBA00022840"/>
    </source>
</evidence>
<dbReference type="CDD" id="cd03232">
    <property type="entry name" value="ABCG_PDR_domain2"/>
    <property type="match status" value="1"/>
</dbReference>
<gene>
    <name evidence="13" type="ORF">F3Y22_tig00110546pilonHSYRG00002</name>
</gene>
<keyword evidence="8" id="KW-1133">Transmembrane helix</keyword>
<proteinExistence type="inferred from homology"/>
<keyword evidence="4" id="KW-0812">Transmembrane</keyword>
<evidence type="ECO:0000256" key="9">
    <source>
        <dbReference type="ARBA" id="ARBA00023136"/>
    </source>
</evidence>
<sequence>MASAFAGDNPVRSMSRSMSSNRSLSRRNMSLTSGSRRGWASASIRGAWNNQTDVFQRSGREEDEEELKWAAIERLPTNDRIRQAMLKHALDEGKIGYEQVDITNLDMNDKKNLMERDAYPGTRALPTLLNSTFNAVEGVLGLIKLSPSKKRVVNILRDVNGIVKPSRMTLLLGPPGSGKTTLLQSLAGKIDTGLRVSGKITYCGHEFEEFIPQRTSAYIRNMIFTMAGIKPDPEIDAFMKATAMAGQNTSLVTDYVLKILGLDICSDIMVGEMLVGPAKALFMDEISTGLDSSTTFQIVRFMKQMVHIMDVTMLISLLQPAPETYNLFDDIILLSEGKTNSSTGVEKMSLTQYVSVPKFVEHFNSFHVGQKLNDELRIPYDKSRTHQAALVKQKYGISNWELFKACFAREWLLMKQLALTIFRLPVFFKQRDFLFYPAWAFVRLQPNLKSGSSFKKMCSPSTDMAVKNNLDNSFSCAANQAPSKRGMVLPFQPLSLAFDHVNYYVDMPAEMKSQGIEETRLQLLRDVSGAFRPGVLTALVGVSGAGKTTLMDVLAGRKTGVYIEGSISISGYPKNQQTFARVTGYCEQNDIHSPHVTVFESLVYSAWLRLAKDMFVEEVMELVELNPLKNSLVGLPGVNGLSTEQRKRLTIAVELVANPSIIFMDEPTSGLDARAAAIVMRTVRNTVDTGRTVVCTIHQHSIDIFEAFDELFLMKRGGQVIYAGPLGRHSHKLIKYFEAVLGVPKIKEGCNPATWMPDISSTAVEAQLDVDFSEIYAKSELYRKNEELIKDLSIPVPGTKDLHFPTTYSQDFFTQCKACFWKQHNSYWRNPQYNAIRFFMTFFVGLIFRMIFWGKGDKIRLCLQPPQWFPAASTAATSQPKTPEAPTPAVHAMAMGHHPICEQRRTQGQRQKRETEINREKRNTEKQNTTNDLNNNAAKKQKRKKKEEEKLTEEAPTTGSHQNLRKTEGRSDLFNGVKIKFFGHRMRWPAVMVTAADGCRPVTSFPPMREARERPERILALSLLEREFWTLYRPSRTTSFREGLCVIKGIDPSVNCLIGKPSSMDKKCSNQVILNSKVRQWAEDLQRQEGDSLQDDYVSDLASYAPVSLKRNDMQDLRSIWESWDSNKKWQFYQTYGDIPYLLYVEVDDELLRALIQFWNPGYNCFTLNKEDLVPTIEEYTTLLHIEGALENPIYSKSIKTQPFRVKLAKIAGVREEWVASRTKQKGESEGIAWTNIKELIQSHPDIKVRFDLFALGMYGMVIFPKVLGYVEAAVVDLFEQLPKKINPASAILAETFRSLNACRKLGGGRFSGCTQLLYVWVRSHFWSTEKISYRRFNTDYSPLKEFLEQEWPKEIKKDMWINAFRNLQSNDIVWRAPWQIQREFFYKCGDYNWIMLLGLWGGIGYAPLLVIRQYEGRQFVPVTAGLQSSEFAFHSKNYKRNIMEAVTAWKTTFCIRAKAAKEMLTPDYEEWRSARKNENIPLPDQKEDISMEDRIKVVPSEIEILRAEFKAERENWSKELEQMRQDKAMLGVDIDFHSSQCAMLRKDKEKVDDEFRALQKNYQELYKSRKASGSSQATIQMTRELNIEKSRVEHLKGKNSHLLKSLEKGKQKMEDFEVDRRERIIKHKAEHREIMNEMRRERDRAKDLEDMKNDIFDKFEGEKNIMFKGFESEMNQLIAELEVRGQKMEESNVEKEKWELERKNFNTRLEVEQEVASNWMQRCRNKDVQIQKLSQRTQEARTKLEEDLDQSRNKNTEFNAYIVQLEESLFQEKVRLGPNDLKESNEESASLRRRIRDLEKILLNCQVRITELEQTLEGTNEQWQKSTDFYVERSEERSNMVFEAMVQMSEVARYVGELAVEAKIIEHHVDPVSKCGKKVSWLMKEVIELNRKTMPYL</sequence>
<dbReference type="GO" id="GO:0140359">
    <property type="term" value="F:ABC-type transporter activity"/>
    <property type="evidence" value="ECO:0007669"/>
    <property type="project" value="InterPro"/>
</dbReference>
<feature type="coiled-coil region" evidence="10">
    <location>
        <begin position="1625"/>
        <end position="1652"/>
    </location>
</feature>
<keyword evidence="3" id="KW-0813">Transport</keyword>
<evidence type="ECO:0000259" key="12">
    <source>
        <dbReference type="PROSITE" id="PS50893"/>
    </source>
</evidence>
<name>A0A6A3AFA6_HIBSY</name>
<comment type="caution">
    <text evidence="13">The sequence shown here is derived from an EMBL/GenBank/DDBJ whole genome shotgun (WGS) entry which is preliminary data.</text>
</comment>
<dbReference type="PANTHER" id="PTHR48040:SF60">
    <property type="entry name" value="ABC TRANSPORTER DOMAIN-CONTAINING PROTEIN"/>
    <property type="match status" value="1"/>
</dbReference>
<evidence type="ECO:0000313" key="13">
    <source>
        <dbReference type="EMBL" id="KAE8701519.1"/>
    </source>
</evidence>
<comment type="subcellular location">
    <subcellularLocation>
        <location evidence="1">Membrane</location>
        <topology evidence="1">Multi-pass membrane protein</topology>
    </subcellularLocation>
</comment>
<evidence type="ECO:0000256" key="1">
    <source>
        <dbReference type="ARBA" id="ARBA00004141"/>
    </source>
</evidence>
<feature type="coiled-coil region" evidence="10">
    <location>
        <begin position="1507"/>
        <end position="1569"/>
    </location>
</feature>
<feature type="region of interest" description="Disordered" evidence="11">
    <location>
        <begin position="902"/>
        <end position="969"/>
    </location>
</feature>
<reference evidence="13" key="1">
    <citation type="submission" date="2019-09" db="EMBL/GenBank/DDBJ databases">
        <title>Draft genome information of white flower Hibiscus syriacus.</title>
        <authorList>
            <person name="Kim Y.-M."/>
        </authorList>
    </citation>
    <scope>NUCLEOTIDE SEQUENCE [LARGE SCALE GENOMIC DNA]</scope>
    <source>
        <strain evidence="13">YM2019G1</strain>
    </source>
</reference>
<dbReference type="SMART" id="SM00382">
    <property type="entry name" value="AAA"/>
    <property type="match status" value="2"/>
</dbReference>
<feature type="compositionally biased region" description="Basic and acidic residues" evidence="11">
    <location>
        <begin position="902"/>
        <end position="925"/>
    </location>
</feature>
<dbReference type="InterPro" id="IPR056647">
    <property type="entry name" value="DUF7745"/>
</dbReference>
<evidence type="ECO:0000256" key="10">
    <source>
        <dbReference type="SAM" id="Coils"/>
    </source>
</evidence>
<dbReference type="SUPFAM" id="SSF52540">
    <property type="entry name" value="P-loop containing nucleoside triphosphate hydrolases"/>
    <property type="match status" value="2"/>
</dbReference>
<dbReference type="Proteomes" id="UP000436088">
    <property type="component" value="Unassembled WGS sequence"/>
</dbReference>
<feature type="coiled-coil region" evidence="10">
    <location>
        <begin position="1782"/>
        <end position="1823"/>
    </location>
</feature>
<keyword evidence="6" id="KW-0547">Nucleotide-binding</keyword>
<dbReference type="InterPro" id="IPR003593">
    <property type="entry name" value="AAA+_ATPase"/>
</dbReference>
<dbReference type="PANTHER" id="PTHR48040">
    <property type="entry name" value="PLEIOTROPIC DRUG RESISTANCE PROTEIN 1-LIKE ISOFORM X1"/>
    <property type="match status" value="1"/>
</dbReference>
<dbReference type="InterPro" id="IPR013525">
    <property type="entry name" value="ABC2_TM"/>
</dbReference>
<dbReference type="FunFam" id="3.40.50.300:FF:000059">
    <property type="entry name" value="ABC transporter G family member 40"/>
    <property type="match status" value="1"/>
</dbReference>
<evidence type="ECO:0000256" key="8">
    <source>
        <dbReference type="ARBA" id="ARBA00022989"/>
    </source>
</evidence>
<evidence type="ECO:0000256" key="4">
    <source>
        <dbReference type="ARBA" id="ARBA00022692"/>
    </source>
</evidence>
<organism evidence="13 14">
    <name type="scientific">Hibiscus syriacus</name>
    <name type="common">Rose of Sharon</name>
    <dbReference type="NCBI Taxonomy" id="106335"/>
    <lineage>
        <taxon>Eukaryota</taxon>
        <taxon>Viridiplantae</taxon>
        <taxon>Streptophyta</taxon>
        <taxon>Embryophyta</taxon>
        <taxon>Tracheophyta</taxon>
        <taxon>Spermatophyta</taxon>
        <taxon>Magnoliopsida</taxon>
        <taxon>eudicotyledons</taxon>
        <taxon>Gunneridae</taxon>
        <taxon>Pentapetalae</taxon>
        <taxon>rosids</taxon>
        <taxon>malvids</taxon>
        <taxon>Malvales</taxon>
        <taxon>Malvaceae</taxon>
        <taxon>Malvoideae</taxon>
        <taxon>Hibiscus</taxon>
    </lineage>
</organism>
<feature type="compositionally biased region" description="Polar residues" evidence="11">
    <location>
        <begin position="926"/>
        <end position="938"/>
    </location>
</feature>
<feature type="domain" description="ABC transporter" evidence="12">
    <location>
        <begin position="140"/>
        <end position="361"/>
    </location>
</feature>
<feature type="domain" description="ABC transporter" evidence="12">
    <location>
        <begin position="496"/>
        <end position="741"/>
    </location>
</feature>
<dbReference type="Pfam" id="PF24924">
    <property type="entry name" value="DUF7745"/>
    <property type="match status" value="1"/>
</dbReference>
<accession>A0A6A3AFA6</accession>
<feature type="coiled-coil region" evidence="10">
    <location>
        <begin position="1689"/>
        <end position="1755"/>
    </location>
</feature>
<comment type="similarity">
    <text evidence="2">Belongs to the ABC transporter superfamily. ABCG family. PDR (TC 3.A.1.205) subfamily.</text>
</comment>
<dbReference type="GO" id="GO:0016020">
    <property type="term" value="C:membrane"/>
    <property type="evidence" value="ECO:0007669"/>
    <property type="project" value="UniProtKB-SubCell"/>
</dbReference>
<dbReference type="Pfam" id="PF01061">
    <property type="entry name" value="ABC2_membrane"/>
    <property type="match status" value="1"/>
</dbReference>
<dbReference type="Pfam" id="PF00005">
    <property type="entry name" value="ABC_tran"/>
    <property type="match status" value="2"/>
</dbReference>